<dbReference type="Proteomes" id="UP000030653">
    <property type="component" value="Unassembled WGS sequence"/>
</dbReference>
<keyword evidence="2" id="KW-1185">Reference proteome</keyword>
<gene>
    <name evidence="1" type="ORF">DACRYDRAFT_14144</name>
</gene>
<evidence type="ECO:0000313" key="2">
    <source>
        <dbReference type="Proteomes" id="UP000030653"/>
    </source>
</evidence>
<proteinExistence type="predicted"/>
<organism evidence="1 2">
    <name type="scientific">Dacryopinax primogenitus (strain DJM 731)</name>
    <name type="common">Brown rot fungus</name>
    <dbReference type="NCBI Taxonomy" id="1858805"/>
    <lineage>
        <taxon>Eukaryota</taxon>
        <taxon>Fungi</taxon>
        <taxon>Dikarya</taxon>
        <taxon>Basidiomycota</taxon>
        <taxon>Agaricomycotina</taxon>
        <taxon>Dacrymycetes</taxon>
        <taxon>Dacrymycetales</taxon>
        <taxon>Dacrymycetaceae</taxon>
        <taxon>Dacryopinax</taxon>
    </lineage>
</organism>
<protein>
    <submittedName>
        <fullName evidence="1">Uncharacterized protein</fullName>
    </submittedName>
</protein>
<dbReference type="AlphaFoldDB" id="M5G476"/>
<evidence type="ECO:0000313" key="1">
    <source>
        <dbReference type="EMBL" id="EJU05066.1"/>
    </source>
</evidence>
<reference evidence="1 2" key="1">
    <citation type="journal article" date="2012" name="Science">
        <title>The Paleozoic origin of enzymatic lignin decomposition reconstructed from 31 fungal genomes.</title>
        <authorList>
            <person name="Floudas D."/>
            <person name="Binder M."/>
            <person name="Riley R."/>
            <person name="Barry K."/>
            <person name="Blanchette R.A."/>
            <person name="Henrissat B."/>
            <person name="Martinez A.T."/>
            <person name="Otillar R."/>
            <person name="Spatafora J.W."/>
            <person name="Yadav J.S."/>
            <person name="Aerts A."/>
            <person name="Benoit I."/>
            <person name="Boyd A."/>
            <person name="Carlson A."/>
            <person name="Copeland A."/>
            <person name="Coutinho P.M."/>
            <person name="de Vries R.P."/>
            <person name="Ferreira P."/>
            <person name="Findley K."/>
            <person name="Foster B."/>
            <person name="Gaskell J."/>
            <person name="Glotzer D."/>
            <person name="Gorecki P."/>
            <person name="Heitman J."/>
            <person name="Hesse C."/>
            <person name="Hori C."/>
            <person name="Igarashi K."/>
            <person name="Jurgens J.A."/>
            <person name="Kallen N."/>
            <person name="Kersten P."/>
            <person name="Kohler A."/>
            <person name="Kuees U."/>
            <person name="Kumar T.K.A."/>
            <person name="Kuo A."/>
            <person name="LaButti K."/>
            <person name="Larrondo L.F."/>
            <person name="Lindquist E."/>
            <person name="Ling A."/>
            <person name="Lombard V."/>
            <person name="Lucas S."/>
            <person name="Lundell T."/>
            <person name="Martin R."/>
            <person name="McLaughlin D.J."/>
            <person name="Morgenstern I."/>
            <person name="Morin E."/>
            <person name="Murat C."/>
            <person name="Nagy L.G."/>
            <person name="Nolan M."/>
            <person name="Ohm R.A."/>
            <person name="Patyshakuliyeva A."/>
            <person name="Rokas A."/>
            <person name="Ruiz-Duenas F.J."/>
            <person name="Sabat G."/>
            <person name="Salamov A."/>
            <person name="Samejima M."/>
            <person name="Schmutz J."/>
            <person name="Slot J.C."/>
            <person name="St John F."/>
            <person name="Stenlid J."/>
            <person name="Sun H."/>
            <person name="Sun S."/>
            <person name="Syed K."/>
            <person name="Tsang A."/>
            <person name="Wiebenga A."/>
            <person name="Young D."/>
            <person name="Pisabarro A."/>
            <person name="Eastwood D.C."/>
            <person name="Martin F."/>
            <person name="Cullen D."/>
            <person name="Grigoriev I.V."/>
            <person name="Hibbett D.S."/>
        </authorList>
    </citation>
    <scope>NUCLEOTIDE SEQUENCE [LARGE SCALE GENOMIC DNA]</scope>
    <source>
        <strain evidence="1 2">DJM-731 SS1</strain>
    </source>
</reference>
<sequence>MDQAKHMANIKRMNKDLLDDWNHAVDRARATGSAIPQKPILPCTKVKEHVLPLDDCKVLLDDNPIVAYAKAYQEWCEPQKALPRILSMPSAMAKNKGKASWFGRVKSSDSFALSPSPLAITMTPRTTDSLSLPVNIIDVDKMRCLVHTSAHGLVIMPGPMNSFKCLVFLCPSDDAGFAMMHELPYKTKQTMIDMAKDLGRACYDEIEWELQILYNFDHPNTWTEKMENKISSIYWKAIFLVMCKDQLMDRANGIF</sequence>
<dbReference type="HOGENOM" id="CLU_1089989_0_0_1"/>
<dbReference type="RefSeq" id="XP_040631960.1">
    <property type="nucleotide sequence ID" value="XM_040771017.1"/>
</dbReference>
<dbReference type="OrthoDB" id="10612947at2759"/>
<name>M5G476_DACPD</name>
<dbReference type="GeneID" id="63686079"/>
<accession>M5G476</accession>
<dbReference type="EMBL" id="JH795857">
    <property type="protein sequence ID" value="EJU05066.1"/>
    <property type="molecule type" value="Genomic_DNA"/>
</dbReference>